<dbReference type="Pfam" id="PF12850">
    <property type="entry name" value="Metallophos_2"/>
    <property type="match status" value="1"/>
</dbReference>
<evidence type="ECO:0000259" key="1">
    <source>
        <dbReference type="Pfam" id="PF12850"/>
    </source>
</evidence>
<protein>
    <submittedName>
        <fullName evidence="2">Putative calcineurin-like phosphoesterase</fullName>
    </submittedName>
</protein>
<name>A0A6M3XYX8_9ZZZZ</name>
<gene>
    <name evidence="2" type="ORF">TM448B04160_0010</name>
</gene>
<reference evidence="2" key="1">
    <citation type="submission" date="2020-03" db="EMBL/GenBank/DDBJ databases">
        <title>The deep terrestrial virosphere.</title>
        <authorList>
            <person name="Holmfeldt K."/>
            <person name="Nilsson E."/>
            <person name="Simone D."/>
            <person name="Lopez-Fernandez M."/>
            <person name="Wu X."/>
            <person name="de Brujin I."/>
            <person name="Lundin D."/>
            <person name="Andersson A."/>
            <person name="Bertilsson S."/>
            <person name="Dopson M."/>
        </authorList>
    </citation>
    <scope>NUCLEOTIDE SEQUENCE</scope>
    <source>
        <strain evidence="2">TM448B04160</strain>
    </source>
</reference>
<evidence type="ECO:0000313" key="2">
    <source>
        <dbReference type="EMBL" id="QJI03171.1"/>
    </source>
</evidence>
<accession>A0A6M3XYX8</accession>
<proteinExistence type="predicted"/>
<organism evidence="2">
    <name type="scientific">viral metagenome</name>
    <dbReference type="NCBI Taxonomy" id="1070528"/>
    <lineage>
        <taxon>unclassified sequences</taxon>
        <taxon>metagenomes</taxon>
        <taxon>organismal metagenomes</taxon>
    </lineage>
</organism>
<dbReference type="InterPro" id="IPR029052">
    <property type="entry name" value="Metallo-depent_PP-like"/>
</dbReference>
<dbReference type="AlphaFoldDB" id="A0A6M3XYX8"/>
<sequence>MIDSNRFVEVVGFYQLYGKEKTLKTYNIKEDTLRKYVGIVKSTHGASNIDRNLALSKIGETYSDKELAAIANGGRILPGKDKVPVIHFDGEHIKVGAFTDTHLGSIYTDVDYIYQAYEQFEKEGVDFVTHSGDVTEGMSNRAGHVYELSHIGYTAQKKHAIEILGQCPYPLYVIDGNHDRWFVMSNGAYIVEDICNSIGATYLGQDEGDISLKGHATLKLWHGGDGNAYAVSYRIQKTVEALTGGEKPDVMFMGHTHKSTYLFERHIHCYSLGSIQKQSKWMRGKRIAAHSGFWIIDIWVNKNGVSKCGGTFYPFYA</sequence>
<feature type="domain" description="Calcineurin-like phosphoesterase" evidence="1">
    <location>
        <begin position="94"/>
        <end position="277"/>
    </location>
</feature>
<dbReference type="InterPro" id="IPR024654">
    <property type="entry name" value="Calcineurin-like_PHP_lpxH"/>
</dbReference>
<dbReference type="EMBL" id="MT145064">
    <property type="protein sequence ID" value="QJI03171.1"/>
    <property type="molecule type" value="Genomic_DNA"/>
</dbReference>
<dbReference type="Gene3D" id="3.60.21.10">
    <property type="match status" value="1"/>
</dbReference>
<dbReference type="SUPFAM" id="SSF56300">
    <property type="entry name" value="Metallo-dependent phosphatases"/>
    <property type="match status" value="1"/>
</dbReference>